<keyword evidence="2" id="KW-1185">Reference proteome</keyword>
<sequence length="134" mass="14686">MISDLARNKRSSTALEIVLKKVSGLVVGIACSSVAGLHDASINALHGLASMDPDLIWLLVADVYYSVKKEGEVTPPPGSDFPELSRLLRPPQKDKYYLYVQYGGQSYGFGINLASVEKVFLKLHSLAFPDQLYL</sequence>
<dbReference type="InterPro" id="IPR052587">
    <property type="entry name" value="TELO2-interacting_protein_1"/>
</dbReference>
<name>A0AAV2EZF8_9ROSI</name>
<dbReference type="Proteomes" id="UP001497516">
    <property type="component" value="Chromosome 5"/>
</dbReference>
<dbReference type="PANTHER" id="PTHR18460:SF3">
    <property type="entry name" value="TELO2-INTERACTING PROTEIN 1 HOMOLOG"/>
    <property type="match status" value="1"/>
</dbReference>
<gene>
    <name evidence="1" type="ORF">LTRI10_LOCUS32011</name>
</gene>
<dbReference type="AlphaFoldDB" id="A0AAV2EZF8"/>
<organism evidence="1 2">
    <name type="scientific">Linum trigynum</name>
    <dbReference type="NCBI Taxonomy" id="586398"/>
    <lineage>
        <taxon>Eukaryota</taxon>
        <taxon>Viridiplantae</taxon>
        <taxon>Streptophyta</taxon>
        <taxon>Embryophyta</taxon>
        <taxon>Tracheophyta</taxon>
        <taxon>Spermatophyta</taxon>
        <taxon>Magnoliopsida</taxon>
        <taxon>eudicotyledons</taxon>
        <taxon>Gunneridae</taxon>
        <taxon>Pentapetalae</taxon>
        <taxon>rosids</taxon>
        <taxon>fabids</taxon>
        <taxon>Malpighiales</taxon>
        <taxon>Linaceae</taxon>
        <taxon>Linum</taxon>
    </lineage>
</organism>
<evidence type="ECO:0000313" key="1">
    <source>
        <dbReference type="EMBL" id="CAL1391279.1"/>
    </source>
</evidence>
<accession>A0AAV2EZF8</accession>
<dbReference type="EMBL" id="OZ034818">
    <property type="protein sequence ID" value="CAL1391279.1"/>
    <property type="molecule type" value="Genomic_DNA"/>
</dbReference>
<protein>
    <submittedName>
        <fullName evidence="1">Uncharacterized protein</fullName>
    </submittedName>
</protein>
<evidence type="ECO:0000313" key="2">
    <source>
        <dbReference type="Proteomes" id="UP001497516"/>
    </source>
</evidence>
<dbReference type="PANTHER" id="PTHR18460">
    <property type="entry name" value="TEL2 INTERACTING PROTEIN 1 TTI1 FAMILY MEMBER"/>
    <property type="match status" value="1"/>
</dbReference>
<reference evidence="1 2" key="1">
    <citation type="submission" date="2024-04" db="EMBL/GenBank/DDBJ databases">
        <authorList>
            <person name="Fracassetti M."/>
        </authorList>
    </citation>
    <scope>NUCLEOTIDE SEQUENCE [LARGE SCALE GENOMIC DNA]</scope>
</reference>
<proteinExistence type="predicted"/>
<dbReference type="GO" id="GO:0005737">
    <property type="term" value="C:cytoplasm"/>
    <property type="evidence" value="ECO:0007669"/>
    <property type="project" value="TreeGrafter"/>
</dbReference>